<evidence type="ECO:0000256" key="4">
    <source>
        <dbReference type="HAMAP-Rule" id="MF_00528"/>
    </source>
</evidence>
<dbReference type="GO" id="GO:0005737">
    <property type="term" value="C:cytoplasm"/>
    <property type="evidence" value="ECO:0007669"/>
    <property type="project" value="UniProtKB-SubCell"/>
</dbReference>
<dbReference type="Gene3D" id="3.90.950.10">
    <property type="match status" value="1"/>
</dbReference>
<comment type="caution">
    <text evidence="5">The sequence shown here is derived from an EMBL/GenBank/DDBJ whole genome shotgun (WGS) entry which is preliminary data.</text>
</comment>
<keyword evidence="6" id="KW-1185">Reference proteome</keyword>
<keyword evidence="4" id="KW-0963">Cytoplasm</keyword>
<dbReference type="InterPro" id="IPR003697">
    <property type="entry name" value="Maf-like"/>
</dbReference>
<feature type="site" description="Important for substrate specificity" evidence="4">
    <location>
        <position position="209"/>
    </location>
</feature>
<gene>
    <name evidence="5" type="ORF">EDC27_0947</name>
</gene>
<dbReference type="NCBIfam" id="TIGR00172">
    <property type="entry name" value="maf"/>
    <property type="match status" value="1"/>
</dbReference>
<dbReference type="GO" id="GO:0009117">
    <property type="term" value="P:nucleotide metabolic process"/>
    <property type="evidence" value="ECO:0007669"/>
    <property type="project" value="UniProtKB-KW"/>
</dbReference>
<dbReference type="Proteomes" id="UP000276223">
    <property type="component" value="Unassembled WGS sequence"/>
</dbReference>
<dbReference type="PANTHER" id="PTHR43213:SF5">
    <property type="entry name" value="BIFUNCTIONAL DTTP_UTP PYROPHOSPHATASE_METHYLTRANSFERASE PROTEIN-RELATED"/>
    <property type="match status" value="1"/>
</dbReference>
<keyword evidence="2 4" id="KW-0378">Hydrolase</keyword>
<dbReference type="InterPro" id="IPR029001">
    <property type="entry name" value="ITPase-like_fam"/>
</dbReference>
<comment type="catalytic activity">
    <reaction evidence="4">
        <text>dTTP + H2O = dTMP + diphosphate + H(+)</text>
        <dbReference type="Rhea" id="RHEA:28534"/>
        <dbReference type="ChEBI" id="CHEBI:15377"/>
        <dbReference type="ChEBI" id="CHEBI:15378"/>
        <dbReference type="ChEBI" id="CHEBI:33019"/>
        <dbReference type="ChEBI" id="CHEBI:37568"/>
        <dbReference type="ChEBI" id="CHEBI:63528"/>
        <dbReference type="EC" id="3.6.1.9"/>
    </reaction>
</comment>
<dbReference type="Pfam" id="PF02545">
    <property type="entry name" value="Maf"/>
    <property type="match status" value="1"/>
</dbReference>
<dbReference type="GO" id="GO:0036221">
    <property type="term" value="F:UTP diphosphatase activity"/>
    <property type="evidence" value="ECO:0007669"/>
    <property type="project" value="RHEA"/>
</dbReference>
<reference evidence="5 6" key="1">
    <citation type="submission" date="2018-11" db="EMBL/GenBank/DDBJ databases">
        <title>Genomic Encyclopedia of Type Strains, Phase IV (KMG-IV): sequencing the most valuable type-strain genomes for metagenomic binning, comparative biology and taxonomic classification.</title>
        <authorList>
            <person name="Goeker M."/>
        </authorList>
    </citation>
    <scope>NUCLEOTIDE SEQUENCE [LARGE SCALE GENOMIC DNA]</scope>
    <source>
        <strain evidence="5 6">DSM 22027</strain>
    </source>
</reference>
<sequence>MDFLTWPGFRLRFGACAPPLCPLSRLSQERPHGVGPLKSFNGCQGMEHKAMPLYVVREPLVLASGSPRRRELLAQIGLDFQVRPSSAEEPFMGSRPAEGVRRAALLKARSVALQEGASWVLAADTIVVLGGHIFGKPSSPEEARNMLHFLAGRSHEVYSAVCLMRADRGFCRLEIVRSRVEFREVTNAEIDAYVRTGEPMDKAGAYGIQGLGGAFVRAVYGSYTNVVGLPLAETLGMLQKNGVIAPCVEEGPGPAL</sequence>
<comment type="cofactor">
    <cofactor evidence="1 4">
        <name>a divalent metal cation</name>
        <dbReference type="ChEBI" id="CHEBI:60240"/>
    </cofactor>
</comment>
<feature type="active site" description="Proton acceptor" evidence="4">
    <location>
        <position position="124"/>
    </location>
</feature>
<accession>A0A3N1VLD0</accession>
<evidence type="ECO:0000313" key="5">
    <source>
        <dbReference type="EMBL" id="ROR01761.1"/>
    </source>
</evidence>
<dbReference type="EMBL" id="RJVA01000010">
    <property type="protein sequence ID" value="ROR01761.1"/>
    <property type="molecule type" value="Genomic_DNA"/>
</dbReference>
<proteinExistence type="inferred from homology"/>
<comment type="catalytic activity">
    <reaction evidence="4">
        <text>UTP + H2O = UMP + diphosphate + H(+)</text>
        <dbReference type="Rhea" id="RHEA:29395"/>
        <dbReference type="ChEBI" id="CHEBI:15377"/>
        <dbReference type="ChEBI" id="CHEBI:15378"/>
        <dbReference type="ChEBI" id="CHEBI:33019"/>
        <dbReference type="ChEBI" id="CHEBI:46398"/>
        <dbReference type="ChEBI" id="CHEBI:57865"/>
        <dbReference type="EC" id="3.6.1.9"/>
    </reaction>
</comment>
<evidence type="ECO:0000256" key="1">
    <source>
        <dbReference type="ARBA" id="ARBA00001968"/>
    </source>
</evidence>
<comment type="caution">
    <text evidence="4">Lacks conserved residue(s) required for the propagation of feature annotation.</text>
</comment>
<comment type="similarity">
    <text evidence="4">Belongs to the Maf family. YhdE subfamily.</text>
</comment>
<evidence type="ECO:0000256" key="2">
    <source>
        <dbReference type="ARBA" id="ARBA00022801"/>
    </source>
</evidence>
<dbReference type="PANTHER" id="PTHR43213">
    <property type="entry name" value="BIFUNCTIONAL DTTP/UTP PYROPHOSPHATASE/METHYLTRANSFERASE PROTEIN-RELATED"/>
    <property type="match status" value="1"/>
</dbReference>
<evidence type="ECO:0000256" key="3">
    <source>
        <dbReference type="ARBA" id="ARBA00023080"/>
    </source>
</evidence>
<dbReference type="GO" id="GO:0036218">
    <property type="term" value="F:dTTP diphosphatase activity"/>
    <property type="evidence" value="ECO:0007669"/>
    <property type="project" value="RHEA"/>
</dbReference>
<keyword evidence="3 4" id="KW-0546">Nucleotide metabolism</keyword>
<dbReference type="AlphaFoldDB" id="A0A3N1VLD0"/>
<evidence type="ECO:0000313" key="6">
    <source>
        <dbReference type="Proteomes" id="UP000276223"/>
    </source>
</evidence>
<dbReference type="SUPFAM" id="SSF52972">
    <property type="entry name" value="ITPase-like"/>
    <property type="match status" value="1"/>
</dbReference>
<comment type="subcellular location">
    <subcellularLocation>
        <location evidence="4">Cytoplasm</location>
    </subcellularLocation>
</comment>
<protein>
    <recommendedName>
        <fullName evidence="4">dTTP/UTP pyrophosphatase</fullName>
        <shortName evidence="4">dTTPase/UTPase</shortName>
        <ecNumber evidence="4">3.6.1.9</ecNumber>
    </recommendedName>
    <alternativeName>
        <fullName evidence="4">Nucleoside triphosphate pyrophosphatase</fullName>
    </alternativeName>
    <alternativeName>
        <fullName evidence="4">Nucleotide pyrophosphatase</fullName>
        <shortName evidence="4">Nucleotide PPase</shortName>
    </alternativeName>
</protein>
<feature type="site" description="Important for substrate specificity" evidence="4">
    <location>
        <position position="125"/>
    </location>
</feature>
<dbReference type="CDD" id="cd00555">
    <property type="entry name" value="Maf"/>
    <property type="match status" value="1"/>
</dbReference>
<dbReference type="EC" id="3.6.1.9" evidence="4"/>
<name>A0A3N1VLD0_9BACT</name>
<dbReference type="HAMAP" id="MF_00528">
    <property type="entry name" value="Maf"/>
    <property type="match status" value="1"/>
</dbReference>
<organism evidence="5 6">
    <name type="scientific">Desulfosoma caldarium</name>
    <dbReference type="NCBI Taxonomy" id="610254"/>
    <lineage>
        <taxon>Bacteria</taxon>
        <taxon>Pseudomonadati</taxon>
        <taxon>Thermodesulfobacteriota</taxon>
        <taxon>Syntrophobacteria</taxon>
        <taxon>Syntrophobacterales</taxon>
        <taxon>Syntrophobacteraceae</taxon>
        <taxon>Desulfosoma</taxon>
    </lineage>
</organism>
<feature type="site" description="Important for substrate specificity" evidence="4">
    <location>
        <position position="68"/>
    </location>
</feature>
<comment type="function">
    <text evidence="4">Nucleoside triphosphate pyrophosphatase that hydrolyzes dTTP and UTP. May have a dual role in cell division arrest and in preventing the incorporation of modified nucleotides into cellular nucleic acids.</text>
</comment>